<evidence type="ECO:0000313" key="3">
    <source>
        <dbReference type="Proteomes" id="UP000236321"/>
    </source>
</evidence>
<dbReference type="Proteomes" id="UP000236321">
    <property type="component" value="Unassembled WGS sequence"/>
</dbReference>
<protein>
    <submittedName>
        <fullName evidence="2">Uncharacterized protein</fullName>
    </submittedName>
</protein>
<dbReference type="RefSeq" id="WP_180995431.1">
    <property type="nucleotide sequence ID" value="NZ_BEIU01000015.1"/>
</dbReference>
<comment type="caution">
    <text evidence="2">The sequence shown here is derived from an EMBL/GenBank/DDBJ whole genome shotgun (WGS) entry which is preliminary data.</text>
</comment>
<sequence length="45" mass="5060">MSDKQERRGDKSQHGYQPKIDKPPGKPPTGGSNVKPPPNQYKEKK</sequence>
<gene>
    <name evidence="2" type="ORF">BGM30_20300</name>
</gene>
<feature type="region of interest" description="Disordered" evidence="1">
    <location>
        <begin position="1"/>
        <end position="45"/>
    </location>
</feature>
<dbReference type="AlphaFoldDB" id="A0A2H6BRY6"/>
<evidence type="ECO:0000256" key="1">
    <source>
        <dbReference type="SAM" id="MobiDB-lite"/>
    </source>
</evidence>
<name>A0A2H6BRY6_MICAE</name>
<proteinExistence type="predicted"/>
<dbReference type="EMBL" id="BEYQ01000006">
    <property type="protein sequence ID" value="GBD52937.1"/>
    <property type="molecule type" value="Genomic_DNA"/>
</dbReference>
<organism evidence="2 3">
    <name type="scientific">Microcystis aeruginosa NIES-298</name>
    <dbReference type="NCBI Taxonomy" id="449468"/>
    <lineage>
        <taxon>Bacteria</taxon>
        <taxon>Bacillati</taxon>
        <taxon>Cyanobacteriota</taxon>
        <taxon>Cyanophyceae</taxon>
        <taxon>Oscillatoriophycideae</taxon>
        <taxon>Chroococcales</taxon>
        <taxon>Microcystaceae</taxon>
        <taxon>Microcystis</taxon>
    </lineage>
</organism>
<reference evidence="3" key="1">
    <citation type="submission" date="2017-12" db="EMBL/GenBank/DDBJ databases">
        <title>Improved Draft Genome Sequence of Microcystis aeruginosa NIES-298, a Microcystin-Producing Cyanobacterium from Lake Kasumigaura, Japan.</title>
        <authorList>
            <person name="Yamaguchi H."/>
            <person name="Suzuki S."/>
            <person name="Kawachi M."/>
        </authorList>
    </citation>
    <scope>NUCLEOTIDE SEQUENCE [LARGE SCALE GENOMIC DNA]</scope>
    <source>
        <strain evidence="3">NIES-298</strain>
    </source>
</reference>
<evidence type="ECO:0000313" key="2">
    <source>
        <dbReference type="EMBL" id="GBD52937.1"/>
    </source>
</evidence>
<feature type="compositionally biased region" description="Basic and acidic residues" evidence="1">
    <location>
        <begin position="1"/>
        <end position="24"/>
    </location>
</feature>
<accession>A0A2H6BRY6</accession>